<dbReference type="Proteomes" id="UP000232412">
    <property type="component" value="Unassembled WGS sequence"/>
</dbReference>
<reference evidence="2" key="1">
    <citation type="submission" date="2016-12" db="EMBL/GenBank/DDBJ databases">
        <authorList>
            <person name="Herbold C."/>
        </authorList>
    </citation>
    <scope>NUCLEOTIDE SEQUENCE [LARGE SCALE GENOMIC DNA]</scope>
</reference>
<organism evidence="1 2">
    <name type="scientific">Nitrosotalea sinensis</name>
    <dbReference type="NCBI Taxonomy" id="1499975"/>
    <lineage>
        <taxon>Archaea</taxon>
        <taxon>Nitrososphaerota</taxon>
        <taxon>Nitrososphaeria</taxon>
        <taxon>Nitrosotaleales</taxon>
        <taxon>Nitrosotaleaceae</taxon>
        <taxon>Nitrosotalea</taxon>
    </lineage>
</organism>
<evidence type="ECO:0000313" key="1">
    <source>
        <dbReference type="EMBL" id="SHO46287.1"/>
    </source>
</evidence>
<dbReference type="PANTHER" id="PTHR35866:SF2">
    <property type="entry name" value="YKGJ FAMILY CYSTEINE CLUSTER PROTEIN"/>
    <property type="match status" value="1"/>
</dbReference>
<dbReference type="PANTHER" id="PTHR35866">
    <property type="entry name" value="PUTATIVE-RELATED"/>
    <property type="match status" value="1"/>
</dbReference>
<evidence type="ECO:0000313" key="2">
    <source>
        <dbReference type="Proteomes" id="UP000232412"/>
    </source>
</evidence>
<proteinExistence type="predicted"/>
<name>A0A2H1EHC9_9ARCH</name>
<protein>
    <recommendedName>
        <fullName evidence="3">YkgJ family cysteine cluster protein</fullName>
    </recommendedName>
</protein>
<keyword evidence="2" id="KW-1185">Reference proteome</keyword>
<dbReference type="InterPro" id="IPR005358">
    <property type="entry name" value="Puta_zinc/iron-chelating_dom"/>
</dbReference>
<dbReference type="EMBL" id="FRFC01000004">
    <property type="protein sequence ID" value="SHO46287.1"/>
    <property type="molecule type" value="Genomic_DNA"/>
</dbReference>
<dbReference type="RefSeq" id="WP_101010195.1">
    <property type="nucleotide sequence ID" value="NZ_FRFC01000004.1"/>
</dbReference>
<dbReference type="OrthoDB" id="36424at2157"/>
<accession>A0A2H1EHC9</accession>
<sequence length="180" mass="20850">MTSHISMNLPIQDSAPITGSMKICNECTSKSCCTDFAEPLLFPSDLEKLRSVEKSGSEYVKEIAIDNAKIHVIKKAIGSKSCVFLNPENNFCSIYENRPFDCRMYPFDIIWINDAYHWIIYSCSPNGDWGWVEQYLQKLEKDSQFCEVIKNRNIFRLVSIDYMRTSTKVPSFVVLRKVEY</sequence>
<dbReference type="AlphaFoldDB" id="A0A2H1EHC9"/>
<gene>
    <name evidence="1" type="ORF">NSIN_30050</name>
</gene>
<dbReference type="Pfam" id="PF03692">
    <property type="entry name" value="CxxCxxCC"/>
    <property type="match status" value="1"/>
</dbReference>
<evidence type="ECO:0008006" key="3">
    <source>
        <dbReference type="Google" id="ProtNLM"/>
    </source>
</evidence>